<gene>
    <name evidence="1" type="ORF">Q5Y73_14155</name>
</gene>
<dbReference type="Proteomes" id="UP001231941">
    <property type="component" value="Unassembled WGS sequence"/>
</dbReference>
<dbReference type="EMBL" id="JAVAMP010000006">
    <property type="protein sequence ID" value="MDP5275256.1"/>
    <property type="molecule type" value="Genomic_DNA"/>
</dbReference>
<keyword evidence="2" id="KW-1185">Reference proteome</keyword>
<proteinExistence type="predicted"/>
<sequence length="49" mass="5172">MSSFIAVVLVLIILLVIILLGVRDYTLEQQIDSGSFGINTPGIIQAGGI</sequence>
<protein>
    <submittedName>
        <fullName evidence="1">Uncharacterized protein</fullName>
    </submittedName>
</protein>
<name>A0ABT9J0W5_9BACL</name>
<comment type="caution">
    <text evidence="1">The sequence shown here is derived from an EMBL/GenBank/DDBJ whole genome shotgun (WGS) entry which is preliminary data.</text>
</comment>
<reference evidence="1 2" key="1">
    <citation type="submission" date="2023-08" db="EMBL/GenBank/DDBJ databases">
        <authorList>
            <person name="Park J.-S."/>
        </authorList>
    </citation>
    <scope>NUCLEOTIDE SEQUENCE [LARGE SCALE GENOMIC DNA]</scope>
    <source>
        <strain evidence="1 2">2205SS18-9</strain>
    </source>
</reference>
<dbReference type="RefSeq" id="WP_305992564.1">
    <property type="nucleotide sequence ID" value="NZ_JAVAMP010000006.1"/>
</dbReference>
<accession>A0ABT9J0W5</accession>
<evidence type="ECO:0000313" key="2">
    <source>
        <dbReference type="Proteomes" id="UP001231941"/>
    </source>
</evidence>
<evidence type="ECO:0000313" key="1">
    <source>
        <dbReference type="EMBL" id="MDP5275256.1"/>
    </source>
</evidence>
<organism evidence="1 2">
    <name type="scientific">Chengkuizengella axinellae</name>
    <dbReference type="NCBI Taxonomy" id="3064388"/>
    <lineage>
        <taxon>Bacteria</taxon>
        <taxon>Bacillati</taxon>
        <taxon>Bacillota</taxon>
        <taxon>Bacilli</taxon>
        <taxon>Bacillales</taxon>
        <taxon>Paenibacillaceae</taxon>
        <taxon>Chengkuizengella</taxon>
    </lineage>
</organism>